<evidence type="ECO:0000313" key="6">
    <source>
        <dbReference type="EMBL" id="ANY17775.1"/>
    </source>
</evidence>
<dbReference type="InterPro" id="IPR036390">
    <property type="entry name" value="WH_DNA-bd_sf"/>
</dbReference>
<dbReference type="SUPFAM" id="SSF53850">
    <property type="entry name" value="Periplasmic binding protein-like II"/>
    <property type="match status" value="1"/>
</dbReference>
<evidence type="ECO:0000256" key="4">
    <source>
        <dbReference type="ARBA" id="ARBA00023163"/>
    </source>
</evidence>
<reference evidence="7 8" key="1">
    <citation type="submission" date="2015-09" db="EMBL/GenBank/DDBJ databases">
        <authorList>
            <person name="Jackson K.R."/>
            <person name="Lunt B.L."/>
            <person name="Fisher J.N.B."/>
            <person name="Gardner A.V."/>
            <person name="Bailey M.E."/>
            <person name="Deus L.M."/>
            <person name="Earl A.S."/>
            <person name="Gibby P.D."/>
            <person name="Hartmann K.A."/>
            <person name="Liu J.E."/>
            <person name="Manci A.M."/>
            <person name="Nielsen D.A."/>
            <person name="Solomon M.B."/>
            <person name="Breakwell D.P."/>
            <person name="Burnett S.H."/>
            <person name="Grose J.H."/>
        </authorList>
    </citation>
    <scope>NUCLEOTIDE SEQUENCE [LARGE SCALE GENOMIC DNA]</scope>
    <source>
        <strain evidence="7 8">2789STDY5608636</strain>
    </source>
</reference>
<keyword evidence="3" id="KW-0238">DNA-binding</keyword>
<gene>
    <name evidence="7" type="primary">cynR_7</name>
    <name evidence="6" type="ORF">BBN53_18930</name>
    <name evidence="7" type="ORF">ERS370011_02093</name>
</gene>
<dbReference type="GO" id="GO:0003700">
    <property type="term" value="F:DNA-binding transcription factor activity"/>
    <property type="evidence" value="ECO:0007669"/>
    <property type="project" value="InterPro"/>
</dbReference>
<dbReference type="Proteomes" id="UP000092950">
    <property type="component" value="Chromosome"/>
</dbReference>
<dbReference type="GO" id="GO:0003677">
    <property type="term" value="F:DNA binding"/>
    <property type="evidence" value="ECO:0007669"/>
    <property type="project" value="UniProtKB-KW"/>
</dbReference>
<accession>A0A0J6ETQ7</accession>
<dbReference type="InterPro" id="IPR000847">
    <property type="entry name" value="LysR_HTH_N"/>
</dbReference>
<dbReference type="EMBL" id="CYTV01000005">
    <property type="protein sequence ID" value="CUI76614.1"/>
    <property type="molecule type" value="Genomic_DNA"/>
</dbReference>
<dbReference type="RefSeq" id="WP_043206778.1">
    <property type="nucleotide sequence ID" value="NZ_CAJGUP010000063.1"/>
</dbReference>
<reference evidence="6 9" key="2">
    <citation type="submission" date="2016-07" db="EMBL/GenBank/DDBJ databases">
        <title>Complete genome sequences of Bordetella pseudohinzii.</title>
        <authorList>
            <person name="Spilker T."/>
            <person name="Darrah R."/>
            <person name="LiPuma J.J."/>
        </authorList>
    </citation>
    <scope>NUCLEOTIDE SEQUENCE [LARGE SCALE GENOMIC DNA]</scope>
    <source>
        <strain evidence="6 9">HI4681</strain>
    </source>
</reference>
<proteinExistence type="inferred from homology"/>
<dbReference type="Gene3D" id="1.10.10.10">
    <property type="entry name" value="Winged helix-like DNA-binding domain superfamily/Winged helix DNA-binding domain"/>
    <property type="match status" value="1"/>
</dbReference>
<dbReference type="EMBL" id="CP016440">
    <property type="protein sequence ID" value="ANY17775.1"/>
    <property type="molecule type" value="Genomic_DNA"/>
</dbReference>
<accession>A0A0M7F6M6</accession>
<dbReference type="PANTHER" id="PTHR30419">
    <property type="entry name" value="HTH-TYPE TRANSCRIPTIONAL REGULATOR YBHD"/>
    <property type="match status" value="1"/>
</dbReference>
<evidence type="ECO:0000313" key="7">
    <source>
        <dbReference type="EMBL" id="CUI76614.1"/>
    </source>
</evidence>
<dbReference type="PROSITE" id="PS50931">
    <property type="entry name" value="HTH_LYSR"/>
    <property type="match status" value="1"/>
</dbReference>
<evidence type="ECO:0000259" key="5">
    <source>
        <dbReference type="PROSITE" id="PS50931"/>
    </source>
</evidence>
<dbReference type="Proteomes" id="UP000053096">
    <property type="component" value="Unassembled WGS sequence"/>
</dbReference>
<sequence length="312" mass="34366">MNRNLSLRHFRAFVAVAKTGSFTVAAKDLFLTQSALTATIQQFEEEIGFKLFDRSTRRVNLTAEAERFEAQAEHILRQFDSAVADLESLSQGRRGHVRIAAAASVTQYFLARAMGELKRDYPDITVSLYDAASEQVERMVIQGEVDFAFASPHHPLDELIYTPLFEDRFGLLCHGQHPYARGRRALNWADLDAEGYVGFTADTGIGAFLRQHAPRQDLMAGGGSEVSNTSTLSAVLRHTGGYSVLPALAAARIGGQDLIFRPLGAPVLTRQVSLVTRKLRSLSPGSELLVQYLLRTLRNTPVPDGVRVLAKP</sequence>
<evidence type="ECO:0000313" key="8">
    <source>
        <dbReference type="Proteomes" id="UP000053096"/>
    </source>
</evidence>
<dbReference type="Gene3D" id="3.40.190.290">
    <property type="match status" value="1"/>
</dbReference>
<dbReference type="InterPro" id="IPR036388">
    <property type="entry name" value="WH-like_DNA-bd_sf"/>
</dbReference>
<name>A0A0J6ETQ7_9BORD</name>
<dbReference type="CDD" id="cd08440">
    <property type="entry name" value="PBP2_LTTR_like_4"/>
    <property type="match status" value="1"/>
</dbReference>
<comment type="similarity">
    <text evidence="1">Belongs to the LysR transcriptional regulatory family.</text>
</comment>
<dbReference type="PANTHER" id="PTHR30419:SF8">
    <property type="entry name" value="NITROGEN ASSIMILATION TRANSCRIPTIONAL ACTIVATOR-RELATED"/>
    <property type="match status" value="1"/>
</dbReference>
<dbReference type="Pfam" id="PF03466">
    <property type="entry name" value="LysR_substrate"/>
    <property type="match status" value="1"/>
</dbReference>
<evidence type="ECO:0000256" key="1">
    <source>
        <dbReference type="ARBA" id="ARBA00009437"/>
    </source>
</evidence>
<keyword evidence="9" id="KW-1185">Reference proteome</keyword>
<evidence type="ECO:0000256" key="3">
    <source>
        <dbReference type="ARBA" id="ARBA00023125"/>
    </source>
</evidence>
<dbReference type="InterPro" id="IPR005119">
    <property type="entry name" value="LysR_subst-bd"/>
</dbReference>
<dbReference type="SUPFAM" id="SSF46785">
    <property type="entry name" value="Winged helix' DNA-binding domain"/>
    <property type="match status" value="1"/>
</dbReference>
<evidence type="ECO:0000313" key="9">
    <source>
        <dbReference type="Proteomes" id="UP000092950"/>
    </source>
</evidence>
<feature type="domain" description="HTH lysR-type" evidence="5">
    <location>
        <begin position="5"/>
        <end position="62"/>
    </location>
</feature>
<organism evidence="7 8">
    <name type="scientific">Bordetella pseudohinzii</name>
    <dbReference type="NCBI Taxonomy" id="1331258"/>
    <lineage>
        <taxon>Bacteria</taxon>
        <taxon>Pseudomonadati</taxon>
        <taxon>Pseudomonadota</taxon>
        <taxon>Betaproteobacteria</taxon>
        <taxon>Burkholderiales</taxon>
        <taxon>Alcaligenaceae</taxon>
        <taxon>Bordetella</taxon>
    </lineage>
</organism>
<evidence type="ECO:0000256" key="2">
    <source>
        <dbReference type="ARBA" id="ARBA00023015"/>
    </source>
</evidence>
<dbReference type="Pfam" id="PF00126">
    <property type="entry name" value="HTH_1"/>
    <property type="match status" value="1"/>
</dbReference>
<dbReference type="InterPro" id="IPR050950">
    <property type="entry name" value="HTH-type_LysR_regulators"/>
</dbReference>
<dbReference type="AlphaFoldDB" id="A0A0J6ETQ7"/>
<keyword evidence="2" id="KW-0805">Transcription regulation</keyword>
<protein>
    <submittedName>
        <fullName evidence="7">Cyn operon transcriptional activator</fullName>
    </submittedName>
    <submittedName>
        <fullName evidence="6">LysR family transcriptional regulator</fullName>
    </submittedName>
</protein>
<dbReference type="PRINTS" id="PR00039">
    <property type="entry name" value="HTHLYSR"/>
</dbReference>
<dbReference type="KEGG" id="bpdz:BBN53_18930"/>
<keyword evidence="4" id="KW-0804">Transcription</keyword>
<dbReference type="GO" id="GO:0005829">
    <property type="term" value="C:cytosol"/>
    <property type="evidence" value="ECO:0007669"/>
    <property type="project" value="TreeGrafter"/>
</dbReference>
<dbReference type="OrthoDB" id="8675247at2"/>
<dbReference type="FunFam" id="1.10.10.10:FF:000001">
    <property type="entry name" value="LysR family transcriptional regulator"/>
    <property type="match status" value="1"/>
</dbReference>